<feature type="transmembrane region" description="Helical" evidence="2">
    <location>
        <begin position="13"/>
        <end position="33"/>
    </location>
</feature>
<keyword evidence="2" id="KW-1133">Transmembrane helix</keyword>
<feature type="domain" description="Mce/MlaD" evidence="3">
    <location>
        <begin position="43"/>
        <end position="118"/>
    </location>
</feature>
<dbReference type="RefSeq" id="WP_192762683.1">
    <property type="nucleotide sequence ID" value="NZ_JADBDZ010000001.1"/>
</dbReference>
<organism evidence="5 6">
    <name type="scientific">Actinomadura algeriensis</name>
    <dbReference type="NCBI Taxonomy" id="1679523"/>
    <lineage>
        <taxon>Bacteria</taxon>
        <taxon>Bacillati</taxon>
        <taxon>Actinomycetota</taxon>
        <taxon>Actinomycetes</taxon>
        <taxon>Streptosporangiales</taxon>
        <taxon>Thermomonosporaceae</taxon>
        <taxon>Actinomadura</taxon>
    </lineage>
</organism>
<keyword evidence="6" id="KW-1185">Reference proteome</keyword>
<gene>
    <name evidence="5" type="ORF">H4W34_006510</name>
</gene>
<keyword evidence="2" id="KW-0472">Membrane</keyword>
<dbReference type="InterPro" id="IPR052336">
    <property type="entry name" value="MlaD_Phospholipid_Transporter"/>
</dbReference>
<evidence type="ECO:0000313" key="5">
    <source>
        <dbReference type="EMBL" id="MBE1536677.1"/>
    </source>
</evidence>
<dbReference type="EMBL" id="JADBDZ010000001">
    <property type="protein sequence ID" value="MBE1536677.1"/>
    <property type="molecule type" value="Genomic_DNA"/>
</dbReference>
<evidence type="ECO:0000259" key="3">
    <source>
        <dbReference type="Pfam" id="PF02470"/>
    </source>
</evidence>
<sequence>MAGRRKSRLDGRAARRFLAFGIVTTVLTVYLGVRIAGTTFGSGLELRATFDDVSGLREGDPVKVAGTEVGQVTSVEVDKGRAVVGLKVRDSLRLPDDSSAVVRWRDLIGNREVYLETGASPVMLKDGRTLTRTRSAADLGALVNDLAPLLGGIDPGEVNKILQSFAVALDGNQDEIRQMTTNLSSLLRMLSARTGTIEQMLADYRTVTDALAARDRQIAQTVDNLSNLTRAFAQNRAAIGDAAVRLEGLTAGLDEVLGDAAPQVGRLVDGASELMEVAHSRMEDIDQMIKSLPSALQALLTLMDGGKFLRGNALCMNIVYAETCPFPMQLPPPPASGTGRSPAVSPEESKLSPEQQRVLRAMMQILFLGDQGTGQSTGQGGGPEGGRG</sequence>
<feature type="region of interest" description="Disordered" evidence="1">
    <location>
        <begin position="368"/>
        <end position="388"/>
    </location>
</feature>
<dbReference type="PANTHER" id="PTHR33371:SF4">
    <property type="entry name" value="INTERMEMBRANE PHOSPHOLIPID TRANSPORT SYSTEM BINDING PROTEIN MLAD"/>
    <property type="match status" value="1"/>
</dbReference>
<evidence type="ECO:0000256" key="1">
    <source>
        <dbReference type="SAM" id="MobiDB-lite"/>
    </source>
</evidence>
<protein>
    <submittedName>
        <fullName evidence="5">Phospholipid/cholesterol/gamma-HCH transport system substrate-binding protein</fullName>
    </submittedName>
</protein>
<name>A0ABR9K1F6_9ACTN</name>
<evidence type="ECO:0000313" key="6">
    <source>
        <dbReference type="Proteomes" id="UP000627838"/>
    </source>
</evidence>
<proteinExistence type="predicted"/>
<dbReference type="PANTHER" id="PTHR33371">
    <property type="entry name" value="INTERMEMBRANE PHOSPHOLIPID TRANSPORT SYSTEM BINDING PROTEIN MLAD-RELATED"/>
    <property type="match status" value="1"/>
</dbReference>
<feature type="compositionally biased region" description="Gly residues" evidence="1">
    <location>
        <begin position="371"/>
        <end position="388"/>
    </location>
</feature>
<feature type="domain" description="Mammalian cell entry C-terminal" evidence="4">
    <location>
        <begin position="123"/>
        <end position="306"/>
    </location>
</feature>
<dbReference type="InterPro" id="IPR024516">
    <property type="entry name" value="Mce_C"/>
</dbReference>
<comment type="caution">
    <text evidence="5">The sequence shown here is derived from an EMBL/GenBank/DDBJ whole genome shotgun (WGS) entry which is preliminary data.</text>
</comment>
<keyword evidence="2" id="KW-0812">Transmembrane</keyword>
<dbReference type="Proteomes" id="UP000627838">
    <property type="component" value="Unassembled WGS sequence"/>
</dbReference>
<dbReference type="NCBIfam" id="TIGR00996">
    <property type="entry name" value="Mtu_fam_mce"/>
    <property type="match status" value="1"/>
</dbReference>
<dbReference type="InterPro" id="IPR005693">
    <property type="entry name" value="Mce"/>
</dbReference>
<dbReference type="InterPro" id="IPR003399">
    <property type="entry name" value="Mce/MlaD"/>
</dbReference>
<dbReference type="Pfam" id="PF02470">
    <property type="entry name" value="MlaD"/>
    <property type="match status" value="1"/>
</dbReference>
<evidence type="ECO:0000259" key="4">
    <source>
        <dbReference type="Pfam" id="PF11887"/>
    </source>
</evidence>
<feature type="region of interest" description="Disordered" evidence="1">
    <location>
        <begin position="331"/>
        <end position="354"/>
    </location>
</feature>
<dbReference type="Pfam" id="PF11887">
    <property type="entry name" value="Mce4_CUP1"/>
    <property type="match status" value="1"/>
</dbReference>
<accession>A0ABR9K1F6</accession>
<reference evidence="5 6" key="1">
    <citation type="submission" date="2020-10" db="EMBL/GenBank/DDBJ databases">
        <title>Sequencing the genomes of 1000 actinobacteria strains.</title>
        <authorList>
            <person name="Klenk H.-P."/>
        </authorList>
    </citation>
    <scope>NUCLEOTIDE SEQUENCE [LARGE SCALE GENOMIC DNA]</scope>
    <source>
        <strain evidence="5 6">DSM 46744</strain>
    </source>
</reference>
<evidence type="ECO:0000256" key="2">
    <source>
        <dbReference type="SAM" id="Phobius"/>
    </source>
</evidence>
<dbReference type="Gene3D" id="1.20.120.330">
    <property type="entry name" value="Nucleotidyltransferases domain 2"/>
    <property type="match status" value="1"/>
</dbReference>